<evidence type="ECO:0008006" key="3">
    <source>
        <dbReference type="Google" id="ProtNLM"/>
    </source>
</evidence>
<dbReference type="Proteomes" id="UP000233556">
    <property type="component" value="Unassembled WGS sequence"/>
</dbReference>
<protein>
    <recommendedName>
        <fullName evidence="3">Rna-directed dna polymerase from mobile element jockey-like</fullName>
    </recommendedName>
</protein>
<dbReference type="EMBL" id="KZ505641">
    <property type="protein sequence ID" value="PKU49209.1"/>
    <property type="molecule type" value="Genomic_DNA"/>
</dbReference>
<accession>A0A2I0UT57</accession>
<sequence>MGSNNWKSQVKQLKNCKSESWTYTLDLTHDKWRQPQGTNIYRGDTFTISKCPGVGPGTVEARREISVGDQIRNHSPGWIPSELGSVLGLVLFNTFINVIDSGIDCTLSKFADDNKLRSGDPSCLEALGRKVSFLRDFFILALA</sequence>
<keyword evidence="2" id="KW-1185">Reference proteome</keyword>
<dbReference type="OrthoDB" id="416454at2759"/>
<proteinExistence type="predicted"/>
<gene>
    <name evidence="1" type="ORF">llap_521</name>
</gene>
<reference evidence="2" key="1">
    <citation type="submission" date="2017-11" db="EMBL/GenBank/DDBJ databases">
        <authorList>
            <person name="Lima N.C."/>
            <person name="Parody-Merino A.M."/>
            <person name="Battley P.F."/>
            <person name="Fidler A.E."/>
            <person name="Prosdocimi F."/>
        </authorList>
    </citation>
    <scope>NUCLEOTIDE SEQUENCE [LARGE SCALE GENOMIC DNA]</scope>
</reference>
<reference evidence="2" key="2">
    <citation type="submission" date="2017-12" db="EMBL/GenBank/DDBJ databases">
        <title>Genome sequence of the Bar-tailed Godwit (Limosa lapponica baueri).</title>
        <authorList>
            <person name="Lima N.C.B."/>
            <person name="Parody-Merino A.M."/>
            <person name="Battley P.F."/>
            <person name="Fidler A.E."/>
            <person name="Prosdocimi F."/>
        </authorList>
    </citation>
    <scope>NUCLEOTIDE SEQUENCE [LARGE SCALE GENOMIC DNA]</scope>
</reference>
<name>A0A2I0UT57_LIMLA</name>
<organism evidence="1 2">
    <name type="scientific">Limosa lapponica baueri</name>
    <dbReference type="NCBI Taxonomy" id="1758121"/>
    <lineage>
        <taxon>Eukaryota</taxon>
        <taxon>Metazoa</taxon>
        <taxon>Chordata</taxon>
        <taxon>Craniata</taxon>
        <taxon>Vertebrata</taxon>
        <taxon>Euteleostomi</taxon>
        <taxon>Archelosauria</taxon>
        <taxon>Archosauria</taxon>
        <taxon>Dinosauria</taxon>
        <taxon>Saurischia</taxon>
        <taxon>Theropoda</taxon>
        <taxon>Coelurosauria</taxon>
        <taxon>Aves</taxon>
        <taxon>Neognathae</taxon>
        <taxon>Neoaves</taxon>
        <taxon>Charadriiformes</taxon>
        <taxon>Scolopacidae</taxon>
        <taxon>Limosa</taxon>
    </lineage>
</organism>
<dbReference type="AlphaFoldDB" id="A0A2I0UT57"/>
<evidence type="ECO:0000313" key="2">
    <source>
        <dbReference type="Proteomes" id="UP000233556"/>
    </source>
</evidence>
<evidence type="ECO:0000313" key="1">
    <source>
        <dbReference type="EMBL" id="PKU49209.1"/>
    </source>
</evidence>